<protein>
    <recommendedName>
        <fullName evidence="6">Radical SAM core domain-containing protein</fullName>
    </recommendedName>
</protein>
<evidence type="ECO:0000256" key="3">
    <source>
        <dbReference type="ARBA" id="ARBA00022723"/>
    </source>
</evidence>
<feature type="domain" description="Radical SAM core" evidence="6">
    <location>
        <begin position="77"/>
        <end position="164"/>
    </location>
</feature>
<keyword evidence="1" id="KW-0004">4Fe-4S</keyword>
<dbReference type="SUPFAM" id="SSF102114">
    <property type="entry name" value="Radical SAM enzymes"/>
    <property type="match status" value="1"/>
</dbReference>
<dbReference type="EMBL" id="UINC01223856">
    <property type="protein sequence ID" value="SVE53218.1"/>
    <property type="molecule type" value="Genomic_DNA"/>
</dbReference>
<dbReference type="SFLD" id="SFLDS00029">
    <property type="entry name" value="Radical_SAM"/>
    <property type="match status" value="1"/>
</dbReference>
<evidence type="ECO:0000256" key="2">
    <source>
        <dbReference type="ARBA" id="ARBA00022691"/>
    </source>
</evidence>
<dbReference type="PANTHER" id="PTHR42836:SF1">
    <property type="entry name" value="7-CARBOXY-7-DEAZAGUANINE SYNTHASE"/>
    <property type="match status" value="1"/>
</dbReference>
<organism evidence="7">
    <name type="scientific">marine metagenome</name>
    <dbReference type="NCBI Taxonomy" id="408172"/>
    <lineage>
        <taxon>unclassified sequences</taxon>
        <taxon>metagenomes</taxon>
        <taxon>ecological metagenomes</taxon>
    </lineage>
</organism>
<dbReference type="CDD" id="cd01335">
    <property type="entry name" value="Radical_SAM"/>
    <property type="match status" value="1"/>
</dbReference>
<evidence type="ECO:0000259" key="6">
    <source>
        <dbReference type="Pfam" id="PF04055"/>
    </source>
</evidence>
<accession>A0A383EAT9</accession>
<dbReference type="Pfam" id="PF04055">
    <property type="entry name" value="Radical_SAM"/>
    <property type="match status" value="1"/>
</dbReference>
<evidence type="ECO:0000256" key="4">
    <source>
        <dbReference type="ARBA" id="ARBA00023004"/>
    </source>
</evidence>
<dbReference type="PANTHER" id="PTHR42836">
    <property type="entry name" value="7-CARBOXY-7-DEAZAGUANINE SYNTHASE"/>
    <property type="match status" value="1"/>
</dbReference>
<dbReference type="GO" id="GO:0003824">
    <property type="term" value="F:catalytic activity"/>
    <property type="evidence" value="ECO:0007669"/>
    <property type="project" value="InterPro"/>
</dbReference>
<dbReference type="InterPro" id="IPR058240">
    <property type="entry name" value="rSAM_sf"/>
</dbReference>
<gene>
    <name evidence="7" type="ORF">METZ01_LOCUS506072</name>
</gene>
<evidence type="ECO:0000256" key="5">
    <source>
        <dbReference type="ARBA" id="ARBA00023014"/>
    </source>
</evidence>
<dbReference type="GO" id="GO:0046872">
    <property type="term" value="F:metal ion binding"/>
    <property type="evidence" value="ECO:0007669"/>
    <property type="project" value="UniProtKB-KW"/>
</dbReference>
<keyword evidence="5" id="KW-0411">Iron-sulfur</keyword>
<proteinExistence type="predicted"/>
<dbReference type="AlphaFoldDB" id="A0A383EAT9"/>
<dbReference type="InterPro" id="IPR007197">
    <property type="entry name" value="rSAM"/>
</dbReference>
<sequence length="173" mass="19757">MNQLIKVKDLSSSEQKSAEEGHSRLKDITYSESTHVEESYSGKRKGKNIALPFSSTINVNRKYLFNNFKLDELIFAITDKCPFRCKHCFYADTMDVKDEEGVYGMSLDEITKISASLGHFAKMLITGGEPFLRKDVADIAKIFYTQNKIRHIHLPTNSFHTSRIVSTVKKILE</sequence>
<evidence type="ECO:0000313" key="7">
    <source>
        <dbReference type="EMBL" id="SVE53218.1"/>
    </source>
</evidence>
<keyword evidence="3" id="KW-0479">Metal-binding</keyword>
<keyword evidence="4" id="KW-0408">Iron</keyword>
<dbReference type="GO" id="GO:0051539">
    <property type="term" value="F:4 iron, 4 sulfur cluster binding"/>
    <property type="evidence" value="ECO:0007669"/>
    <property type="project" value="UniProtKB-KW"/>
</dbReference>
<dbReference type="Gene3D" id="3.20.20.70">
    <property type="entry name" value="Aldolase class I"/>
    <property type="match status" value="1"/>
</dbReference>
<name>A0A383EAT9_9ZZZZ</name>
<keyword evidence="2" id="KW-0949">S-adenosyl-L-methionine</keyword>
<feature type="non-terminal residue" evidence="7">
    <location>
        <position position="173"/>
    </location>
</feature>
<evidence type="ECO:0000256" key="1">
    <source>
        <dbReference type="ARBA" id="ARBA00022485"/>
    </source>
</evidence>
<reference evidence="7" key="1">
    <citation type="submission" date="2018-05" db="EMBL/GenBank/DDBJ databases">
        <authorList>
            <person name="Lanie J.A."/>
            <person name="Ng W.-L."/>
            <person name="Kazmierczak K.M."/>
            <person name="Andrzejewski T.M."/>
            <person name="Davidsen T.M."/>
            <person name="Wayne K.J."/>
            <person name="Tettelin H."/>
            <person name="Glass J.I."/>
            <person name="Rusch D."/>
            <person name="Podicherti R."/>
            <person name="Tsui H.-C.T."/>
            <person name="Winkler M.E."/>
        </authorList>
    </citation>
    <scope>NUCLEOTIDE SEQUENCE</scope>
</reference>
<dbReference type="InterPro" id="IPR013785">
    <property type="entry name" value="Aldolase_TIM"/>
</dbReference>